<sequence length="248" mass="25911">MAQGQPGADSVSPVTTSLIEKATALYGTTPVFWGRYFTSSTTSGAAEYHHATENGPLNAAGIRVLPVARQTAHVAGSQAQGVSDGSANAQDFIQTFGVPELTSQGGQFIMVLDVEGNPDLNPDYYTGWAQGLISAAQSLSGNTVQMLPCLYASHGDIGTWKALGTAIANGAPCSGVWVARYLNSLASGEMGDWNDGMVTPATPNPFPAKILAWQYAENCLSGSIDCSQTNPALDLQNDLLQFLVLPPA</sequence>
<keyword evidence="2" id="KW-1185">Reference proteome</keyword>
<dbReference type="AlphaFoldDB" id="A0A9J7BR00"/>
<dbReference type="EMBL" id="CP093313">
    <property type="protein sequence ID" value="UWZ83509.1"/>
    <property type="molecule type" value="Genomic_DNA"/>
</dbReference>
<dbReference type="KEGG" id="orp:MOP44_23450"/>
<dbReference type="RefSeq" id="WP_260792844.1">
    <property type="nucleotide sequence ID" value="NZ_CP093313.1"/>
</dbReference>
<proteinExistence type="predicted"/>
<organism evidence="1 2">
    <name type="scientific">Occallatibacter riparius</name>
    <dbReference type="NCBI Taxonomy" id="1002689"/>
    <lineage>
        <taxon>Bacteria</taxon>
        <taxon>Pseudomonadati</taxon>
        <taxon>Acidobacteriota</taxon>
        <taxon>Terriglobia</taxon>
        <taxon>Terriglobales</taxon>
        <taxon>Acidobacteriaceae</taxon>
        <taxon>Occallatibacter</taxon>
    </lineage>
</organism>
<dbReference type="Gene3D" id="3.20.20.80">
    <property type="entry name" value="Glycosidases"/>
    <property type="match status" value="1"/>
</dbReference>
<protein>
    <recommendedName>
        <fullName evidence="3">DUF1906 domain-containing protein</fullName>
    </recommendedName>
</protein>
<gene>
    <name evidence="1" type="ORF">MOP44_23450</name>
</gene>
<evidence type="ECO:0000313" key="1">
    <source>
        <dbReference type="EMBL" id="UWZ83509.1"/>
    </source>
</evidence>
<name>A0A9J7BR00_9BACT</name>
<dbReference type="SUPFAM" id="SSF51445">
    <property type="entry name" value="(Trans)glycosidases"/>
    <property type="match status" value="1"/>
</dbReference>
<evidence type="ECO:0000313" key="2">
    <source>
        <dbReference type="Proteomes" id="UP001059380"/>
    </source>
</evidence>
<reference evidence="1" key="1">
    <citation type="submission" date="2021-04" db="EMBL/GenBank/DDBJ databases">
        <title>Phylogenetic analysis of Acidobacteriaceae.</title>
        <authorList>
            <person name="Qiu L."/>
            <person name="Zhang Q."/>
        </authorList>
    </citation>
    <scope>NUCLEOTIDE SEQUENCE</scope>
    <source>
        <strain evidence="1">DSM 25168</strain>
    </source>
</reference>
<dbReference type="InterPro" id="IPR017853">
    <property type="entry name" value="GH"/>
</dbReference>
<evidence type="ECO:0008006" key="3">
    <source>
        <dbReference type="Google" id="ProtNLM"/>
    </source>
</evidence>
<dbReference type="Proteomes" id="UP001059380">
    <property type="component" value="Chromosome"/>
</dbReference>
<accession>A0A9J7BR00</accession>